<sequence>MIRSISSDQIDSNIGFSHINSQTPAKHKGASPPPQSDSPTVEETKYLFRIISPEESQGEKIREPESKKTQKQQYAGIIEVMDKFHKLMEPVIQQEKTKPKEFLPGQYKEQPNKDGSPFFLPTQKLLPDSYTMTQRPKSILRGIVTIQRGHS</sequence>
<dbReference type="Proteomes" id="UP000324800">
    <property type="component" value="Unassembled WGS sequence"/>
</dbReference>
<protein>
    <submittedName>
        <fullName evidence="2">Uncharacterized protein</fullName>
    </submittedName>
</protein>
<dbReference type="EMBL" id="SNRW01019607">
    <property type="protein sequence ID" value="KAA6366231.1"/>
    <property type="molecule type" value="Genomic_DNA"/>
</dbReference>
<proteinExistence type="predicted"/>
<evidence type="ECO:0000313" key="2">
    <source>
        <dbReference type="EMBL" id="KAA6366231.1"/>
    </source>
</evidence>
<evidence type="ECO:0000256" key="1">
    <source>
        <dbReference type="SAM" id="MobiDB-lite"/>
    </source>
</evidence>
<dbReference type="AlphaFoldDB" id="A0A5J4U8I7"/>
<feature type="region of interest" description="Disordered" evidence="1">
    <location>
        <begin position="1"/>
        <end position="72"/>
    </location>
</feature>
<organism evidence="2 3">
    <name type="scientific">Streblomastix strix</name>
    <dbReference type="NCBI Taxonomy" id="222440"/>
    <lineage>
        <taxon>Eukaryota</taxon>
        <taxon>Metamonada</taxon>
        <taxon>Preaxostyla</taxon>
        <taxon>Oxymonadida</taxon>
        <taxon>Streblomastigidae</taxon>
        <taxon>Streblomastix</taxon>
    </lineage>
</organism>
<gene>
    <name evidence="2" type="ORF">EZS28_038243</name>
</gene>
<accession>A0A5J4U8I7</accession>
<feature type="compositionally biased region" description="Basic and acidic residues" evidence="1">
    <location>
        <begin position="57"/>
        <end position="68"/>
    </location>
</feature>
<evidence type="ECO:0000313" key="3">
    <source>
        <dbReference type="Proteomes" id="UP000324800"/>
    </source>
</evidence>
<name>A0A5J4U8I7_9EUKA</name>
<feature type="compositionally biased region" description="Polar residues" evidence="1">
    <location>
        <begin position="1"/>
        <end position="24"/>
    </location>
</feature>
<comment type="caution">
    <text evidence="2">The sequence shown here is derived from an EMBL/GenBank/DDBJ whole genome shotgun (WGS) entry which is preliminary data.</text>
</comment>
<reference evidence="2 3" key="1">
    <citation type="submission" date="2019-03" db="EMBL/GenBank/DDBJ databases">
        <title>Single cell metagenomics reveals metabolic interactions within the superorganism composed of flagellate Streblomastix strix and complex community of Bacteroidetes bacteria on its surface.</title>
        <authorList>
            <person name="Treitli S.C."/>
            <person name="Kolisko M."/>
            <person name="Husnik F."/>
            <person name="Keeling P."/>
            <person name="Hampl V."/>
        </authorList>
    </citation>
    <scope>NUCLEOTIDE SEQUENCE [LARGE SCALE GENOMIC DNA]</scope>
    <source>
        <strain evidence="2">ST1C</strain>
    </source>
</reference>